<sequence length="498" mass="50526">MRRRAWGGLGAIALGLGACSETVVDPSGGGAGADSPAADGGGAAAPATGGGGHGGDGGAELPVGQCSPPVEAQPFDKGIWTLELNSVAFDRSGNLGMTGIAQQRIDLGGGELTPRGGMDVVAAKFDAAGNHVFSKVFGDRSDQRGDSIAFDSRCNMILGGSFAGAMDLGGATLTGGRSLFVAKLDGAGNHIWSKRLGGASGMKPLFLYMTVDPTTDDVVLAGDFEGTIDFGGASLTNTSDGQRPAFVAKLNAAGQHLWSKQFVGTISIDGLGVDASGDVIISGGQGGSVDFGGGPLGPDDRLALGLFLVRLDSVGNHRWSKRWESTNTVTRIKGMGIDANGDALIAGSTECGIDLGGGLLETDECRGSAFVARFDAEGSHEFSRLLDSSEGSVAQSVGMDPSGNALIAGLFGGRMDIESGELTTDAEGGAGFVVQLSADGSISQSRTVVGSLQMLHRLAIDPEGHVAVLGRTFDDVELESGPQLGRGDFVTKFDIAAR</sequence>
<dbReference type="Proteomes" id="UP000075260">
    <property type="component" value="Unassembled WGS sequence"/>
</dbReference>
<evidence type="ECO:0000256" key="1">
    <source>
        <dbReference type="SAM" id="MobiDB-lite"/>
    </source>
</evidence>
<dbReference type="InterPro" id="IPR052918">
    <property type="entry name" value="Motility_Chemotaxis_Reg"/>
</dbReference>
<feature type="region of interest" description="Disordered" evidence="1">
    <location>
        <begin position="27"/>
        <end position="72"/>
    </location>
</feature>
<comment type="caution">
    <text evidence="2">The sequence shown here is derived from an EMBL/GenBank/DDBJ whole genome shotgun (WGS) entry which is preliminary data.</text>
</comment>
<organism evidence="2 3">
    <name type="scientific">Sorangium cellulosum</name>
    <name type="common">Polyangium cellulosum</name>
    <dbReference type="NCBI Taxonomy" id="56"/>
    <lineage>
        <taxon>Bacteria</taxon>
        <taxon>Pseudomonadati</taxon>
        <taxon>Myxococcota</taxon>
        <taxon>Polyangia</taxon>
        <taxon>Polyangiales</taxon>
        <taxon>Polyangiaceae</taxon>
        <taxon>Sorangium</taxon>
    </lineage>
</organism>
<dbReference type="SUPFAM" id="SSF101898">
    <property type="entry name" value="NHL repeat"/>
    <property type="match status" value="1"/>
</dbReference>
<reference evidence="2 3" key="1">
    <citation type="submission" date="2014-02" db="EMBL/GenBank/DDBJ databases">
        <title>The small core and large imbalanced accessory genome model reveals a collaborative survival strategy of Sorangium cellulosum strains in nature.</title>
        <authorList>
            <person name="Han K."/>
            <person name="Peng R."/>
            <person name="Blom J."/>
            <person name="Li Y.-Z."/>
        </authorList>
    </citation>
    <scope>NUCLEOTIDE SEQUENCE [LARGE SCALE GENOMIC DNA]</scope>
    <source>
        <strain evidence="2 3">So0008-312</strain>
    </source>
</reference>
<protein>
    <submittedName>
        <fullName evidence="2">Uncharacterized protein</fullName>
    </submittedName>
</protein>
<evidence type="ECO:0000313" key="2">
    <source>
        <dbReference type="EMBL" id="KYF66768.1"/>
    </source>
</evidence>
<evidence type="ECO:0000313" key="3">
    <source>
        <dbReference type="Proteomes" id="UP000075260"/>
    </source>
</evidence>
<accession>A0A150QGI3</accession>
<feature type="compositionally biased region" description="Gly residues" evidence="1">
    <location>
        <begin position="39"/>
        <end position="58"/>
    </location>
</feature>
<dbReference type="AlphaFoldDB" id="A0A150QGI3"/>
<dbReference type="PROSITE" id="PS51257">
    <property type="entry name" value="PROKAR_LIPOPROTEIN"/>
    <property type="match status" value="1"/>
</dbReference>
<proteinExistence type="predicted"/>
<dbReference type="PANTHER" id="PTHR35580">
    <property type="entry name" value="CELL SURFACE GLYCOPROTEIN (S-LAYER PROTEIN)-LIKE PROTEIN"/>
    <property type="match status" value="1"/>
</dbReference>
<dbReference type="PANTHER" id="PTHR35580:SF1">
    <property type="entry name" value="PHYTASE-LIKE DOMAIN-CONTAINING PROTEIN"/>
    <property type="match status" value="1"/>
</dbReference>
<gene>
    <name evidence="2" type="ORF">BE15_40115</name>
</gene>
<dbReference type="EMBL" id="JEMA01000713">
    <property type="protein sequence ID" value="KYF66768.1"/>
    <property type="molecule type" value="Genomic_DNA"/>
</dbReference>
<name>A0A150QGI3_SORCE</name>